<dbReference type="Pfam" id="PF17820">
    <property type="entry name" value="PDZ_6"/>
    <property type="match status" value="1"/>
</dbReference>
<evidence type="ECO:0000313" key="14">
    <source>
        <dbReference type="Proteomes" id="UP000657177"/>
    </source>
</evidence>
<evidence type="ECO:0000256" key="3">
    <source>
        <dbReference type="ARBA" id="ARBA00007931"/>
    </source>
</evidence>
<feature type="transmembrane region" description="Helical" evidence="11">
    <location>
        <begin position="6"/>
        <end position="27"/>
    </location>
</feature>
<organism evidence="13 14">
    <name type="scientific">Capillibacterium thermochitinicola</name>
    <dbReference type="NCBI Taxonomy" id="2699427"/>
    <lineage>
        <taxon>Bacteria</taxon>
        <taxon>Bacillati</taxon>
        <taxon>Bacillota</taxon>
        <taxon>Capillibacterium</taxon>
    </lineage>
</organism>
<evidence type="ECO:0000256" key="7">
    <source>
        <dbReference type="ARBA" id="ARBA00022833"/>
    </source>
</evidence>
<proteinExistence type="inferred from homology"/>
<dbReference type="InterPro" id="IPR001478">
    <property type="entry name" value="PDZ"/>
</dbReference>
<dbReference type="GO" id="GO:0006508">
    <property type="term" value="P:proteolysis"/>
    <property type="evidence" value="ECO:0007669"/>
    <property type="project" value="UniProtKB-KW"/>
</dbReference>
<dbReference type="GO" id="GO:0016020">
    <property type="term" value="C:membrane"/>
    <property type="evidence" value="ECO:0007669"/>
    <property type="project" value="UniProtKB-SubCell"/>
</dbReference>
<dbReference type="Gene3D" id="2.30.42.10">
    <property type="match status" value="1"/>
</dbReference>
<dbReference type="EMBL" id="JAAKDE010000008">
    <property type="protein sequence ID" value="MBA2132792.1"/>
    <property type="molecule type" value="Genomic_DNA"/>
</dbReference>
<dbReference type="Proteomes" id="UP000657177">
    <property type="component" value="Unassembled WGS sequence"/>
</dbReference>
<dbReference type="CDD" id="cd23081">
    <property type="entry name" value="cpPDZ_EcRseP-like"/>
    <property type="match status" value="1"/>
</dbReference>
<dbReference type="CDD" id="cd06163">
    <property type="entry name" value="S2P-M50_PDZ_RseP-like"/>
    <property type="match status" value="1"/>
</dbReference>
<evidence type="ECO:0000256" key="11">
    <source>
        <dbReference type="SAM" id="Phobius"/>
    </source>
</evidence>
<keyword evidence="8 11" id="KW-1133">Transmembrane helix</keyword>
<comment type="subcellular location">
    <subcellularLocation>
        <location evidence="2">Membrane</location>
        <topology evidence="2">Multi-pass membrane protein</topology>
    </subcellularLocation>
</comment>
<name>A0A8J6HWV4_9FIRM</name>
<keyword evidence="14" id="KW-1185">Reference proteome</keyword>
<keyword evidence="10 11" id="KW-0472">Membrane</keyword>
<evidence type="ECO:0000259" key="12">
    <source>
        <dbReference type="PROSITE" id="PS50106"/>
    </source>
</evidence>
<keyword evidence="7" id="KW-0862">Zinc</keyword>
<keyword evidence="6" id="KW-0378">Hydrolase</keyword>
<feature type="transmembrane region" description="Helical" evidence="11">
    <location>
        <begin position="271"/>
        <end position="292"/>
    </location>
</feature>
<dbReference type="PANTHER" id="PTHR42837:SF2">
    <property type="entry name" value="MEMBRANE METALLOPROTEASE ARASP2, CHLOROPLASTIC-RELATED"/>
    <property type="match status" value="1"/>
</dbReference>
<dbReference type="Pfam" id="PF02163">
    <property type="entry name" value="Peptidase_M50"/>
    <property type="match status" value="1"/>
</dbReference>
<dbReference type="GO" id="GO:0004222">
    <property type="term" value="F:metalloendopeptidase activity"/>
    <property type="evidence" value="ECO:0007669"/>
    <property type="project" value="InterPro"/>
</dbReference>
<keyword evidence="4 13" id="KW-0645">Protease</keyword>
<evidence type="ECO:0000313" key="13">
    <source>
        <dbReference type="EMBL" id="MBA2132792.1"/>
    </source>
</evidence>
<evidence type="ECO:0000256" key="6">
    <source>
        <dbReference type="ARBA" id="ARBA00022801"/>
    </source>
</evidence>
<dbReference type="InterPro" id="IPR004387">
    <property type="entry name" value="Pept_M50_Zn"/>
</dbReference>
<dbReference type="InterPro" id="IPR008915">
    <property type="entry name" value="Peptidase_M50"/>
</dbReference>
<evidence type="ECO:0000256" key="1">
    <source>
        <dbReference type="ARBA" id="ARBA00001947"/>
    </source>
</evidence>
<gene>
    <name evidence="13" type="ORF">G5B42_04440</name>
</gene>
<feature type="transmembrane region" description="Helical" evidence="11">
    <location>
        <begin position="328"/>
        <end position="347"/>
    </location>
</feature>
<evidence type="ECO:0000256" key="8">
    <source>
        <dbReference type="ARBA" id="ARBA00022989"/>
    </source>
</evidence>
<evidence type="ECO:0000256" key="9">
    <source>
        <dbReference type="ARBA" id="ARBA00023049"/>
    </source>
</evidence>
<evidence type="ECO:0000256" key="4">
    <source>
        <dbReference type="ARBA" id="ARBA00022670"/>
    </source>
</evidence>
<dbReference type="PANTHER" id="PTHR42837">
    <property type="entry name" value="REGULATOR OF SIGMA-E PROTEASE RSEP"/>
    <property type="match status" value="1"/>
</dbReference>
<keyword evidence="9" id="KW-0482">Metalloprotease</keyword>
<comment type="cofactor">
    <cofactor evidence="1">
        <name>Zn(2+)</name>
        <dbReference type="ChEBI" id="CHEBI:29105"/>
    </cofactor>
</comment>
<dbReference type="SMART" id="SM00228">
    <property type="entry name" value="PDZ"/>
    <property type="match status" value="1"/>
</dbReference>
<keyword evidence="5 11" id="KW-0812">Transmembrane</keyword>
<accession>A0A8J6HWV4</accession>
<sequence>MSWTTIPVFILLFGFIVLIHEGGHFFCARLFGVTVHEFAIGMGPAVFRTKRKGVVYSLRLIPFGGYVKVAGMEIVLEGKAAKPQPGERLFRDLSYGKKILMMLSGPLSNILCALLTFIFIAAVLGLPTQLQSERAVIGFVEPNSPAYEAGLAAGDEIVAINGQPVTKWTQLAGLIHRAANQRLRIEFVRGGQHFVRELMPIYDATLEVARIGIYPAYAVEKLPWPAAVRYGVTITAQQLVAIPVSILRMLAGQMRPQFIGPIGMAGMIDQALKSGLYLFFTMVASFNLFLGIFNLLPIPLPLLDGGWIVIFLLEGLRGREFKAEHKIVAQVIGLVLIMAFYLTVVGADLNSMLRRLLPKG</sequence>
<feature type="domain" description="PDZ" evidence="12">
    <location>
        <begin position="124"/>
        <end position="184"/>
    </location>
</feature>
<feature type="transmembrane region" description="Helical" evidence="11">
    <location>
        <begin position="99"/>
        <end position="124"/>
    </location>
</feature>
<dbReference type="InterPro" id="IPR041489">
    <property type="entry name" value="PDZ_6"/>
</dbReference>
<dbReference type="InterPro" id="IPR036034">
    <property type="entry name" value="PDZ_sf"/>
</dbReference>
<protein>
    <submittedName>
        <fullName evidence="13">Site-2 protease family protein</fullName>
    </submittedName>
</protein>
<comment type="similarity">
    <text evidence="3">Belongs to the peptidase M50B family.</text>
</comment>
<dbReference type="SUPFAM" id="SSF50156">
    <property type="entry name" value="PDZ domain-like"/>
    <property type="match status" value="1"/>
</dbReference>
<evidence type="ECO:0000256" key="5">
    <source>
        <dbReference type="ARBA" id="ARBA00022692"/>
    </source>
</evidence>
<reference evidence="13" key="1">
    <citation type="submission" date="2020-06" db="EMBL/GenBank/DDBJ databases">
        <title>Novel chitinolytic bacterium.</title>
        <authorList>
            <person name="Ungkulpasvich U."/>
            <person name="Kosugi A."/>
            <person name="Uke A."/>
        </authorList>
    </citation>
    <scope>NUCLEOTIDE SEQUENCE</scope>
    <source>
        <strain evidence="13">UUS1-1</strain>
    </source>
</reference>
<dbReference type="RefSeq" id="WP_181339246.1">
    <property type="nucleotide sequence ID" value="NZ_JAAKDE010000008.1"/>
</dbReference>
<dbReference type="PROSITE" id="PS50106">
    <property type="entry name" value="PDZ"/>
    <property type="match status" value="1"/>
</dbReference>
<evidence type="ECO:0000256" key="2">
    <source>
        <dbReference type="ARBA" id="ARBA00004141"/>
    </source>
</evidence>
<evidence type="ECO:0000256" key="10">
    <source>
        <dbReference type="ARBA" id="ARBA00023136"/>
    </source>
</evidence>
<dbReference type="AlphaFoldDB" id="A0A8J6HWV4"/>
<comment type="caution">
    <text evidence="13">The sequence shown here is derived from an EMBL/GenBank/DDBJ whole genome shotgun (WGS) entry which is preliminary data.</text>
</comment>